<protein>
    <submittedName>
        <fullName evidence="2">Uncharacterized protein</fullName>
    </submittedName>
</protein>
<evidence type="ECO:0000256" key="1">
    <source>
        <dbReference type="SAM" id="MobiDB-lite"/>
    </source>
</evidence>
<dbReference type="Proteomes" id="UP000823399">
    <property type="component" value="Unassembled WGS sequence"/>
</dbReference>
<dbReference type="EMBL" id="JABBWM010000021">
    <property type="protein sequence ID" value="KAG2110395.1"/>
    <property type="molecule type" value="Genomic_DNA"/>
</dbReference>
<name>A0A9P7JVL3_9AGAM</name>
<sequence length="98" mass="10585">MSKKGYHCPFVTCPFIGLPAALYMHILTHIDIKPLYGDMPAHGITPQKRPLEDPFSPYLDTLVGGTPSNTAPVDKLTPPAPSSSPNPFLGDSETPLKK</sequence>
<comment type="caution">
    <text evidence="2">The sequence shown here is derived from an EMBL/GenBank/DDBJ whole genome shotgun (WGS) entry which is preliminary data.</text>
</comment>
<keyword evidence="3" id="KW-1185">Reference proteome</keyword>
<evidence type="ECO:0000313" key="3">
    <source>
        <dbReference type="Proteomes" id="UP000823399"/>
    </source>
</evidence>
<evidence type="ECO:0000313" key="2">
    <source>
        <dbReference type="EMBL" id="KAG2110395.1"/>
    </source>
</evidence>
<feature type="region of interest" description="Disordered" evidence="1">
    <location>
        <begin position="41"/>
        <end position="98"/>
    </location>
</feature>
<dbReference type="GeneID" id="64703624"/>
<reference evidence="2" key="1">
    <citation type="journal article" date="2020" name="New Phytol.">
        <title>Comparative genomics reveals dynamic genome evolution in host specialist ectomycorrhizal fungi.</title>
        <authorList>
            <person name="Lofgren L.A."/>
            <person name="Nguyen N.H."/>
            <person name="Vilgalys R."/>
            <person name="Ruytinx J."/>
            <person name="Liao H.L."/>
            <person name="Branco S."/>
            <person name="Kuo A."/>
            <person name="LaButti K."/>
            <person name="Lipzen A."/>
            <person name="Andreopoulos W."/>
            <person name="Pangilinan J."/>
            <person name="Riley R."/>
            <person name="Hundley H."/>
            <person name="Na H."/>
            <person name="Barry K."/>
            <person name="Grigoriev I.V."/>
            <person name="Stajich J.E."/>
            <person name="Kennedy P.G."/>
        </authorList>
    </citation>
    <scope>NUCLEOTIDE SEQUENCE</scope>
    <source>
        <strain evidence="2">FC423</strain>
    </source>
</reference>
<dbReference type="RefSeq" id="XP_041294073.1">
    <property type="nucleotide sequence ID" value="XM_041441365.1"/>
</dbReference>
<dbReference type="AlphaFoldDB" id="A0A9P7JVL3"/>
<dbReference type="OrthoDB" id="2690186at2759"/>
<organism evidence="2 3">
    <name type="scientific">Suillus discolor</name>
    <dbReference type="NCBI Taxonomy" id="1912936"/>
    <lineage>
        <taxon>Eukaryota</taxon>
        <taxon>Fungi</taxon>
        <taxon>Dikarya</taxon>
        <taxon>Basidiomycota</taxon>
        <taxon>Agaricomycotina</taxon>
        <taxon>Agaricomycetes</taxon>
        <taxon>Agaricomycetidae</taxon>
        <taxon>Boletales</taxon>
        <taxon>Suillineae</taxon>
        <taxon>Suillaceae</taxon>
        <taxon>Suillus</taxon>
    </lineage>
</organism>
<accession>A0A9P7JVL3</accession>
<proteinExistence type="predicted"/>
<gene>
    <name evidence="2" type="ORF">F5147DRAFT_772650</name>
</gene>